<reference evidence="4" key="1">
    <citation type="journal article" date="2012" name="Proc. Natl. Acad. Sci. U.S.A.">
        <title>Genome sequence of the button mushroom Agaricus bisporus reveals mechanisms governing adaptation to a humic-rich ecological niche.</title>
        <authorList>
            <person name="Morin E."/>
            <person name="Kohler A."/>
            <person name="Baker A.R."/>
            <person name="Foulongne-Oriol M."/>
            <person name="Lombard V."/>
            <person name="Nagy L.G."/>
            <person name="Ohm R.A."/>
            <person name="Patyshakuliyeva A."/>
            <person name="Brun A."/>
            <person name="Aerts A.L."/>
            <person name="Bailey A.M."/>
            <person name="Billette C."/>
            <person name="Coutinho P.M."/>
            <person name="Deakin G."/>
            <person name="Doddapaneni H."/>
            <person name="Floudas D."/>
            <person name="Grimwood J."/>
            <person name="Hilden K."/>
            <person name="Kuees U."/>
            <person name="LaButti K.M."/>
            <person name="Lapidus A."/>
            <person name="Lindquist E.A."/>
            <person name="Lucas S.M."/>
            <person name="Murat C."/>
            <person name="Riley R.W."/>
            <person name="Salamov A.A."/>
            <person name="Schmutz J."/>
            <person name="Subramanian V."/>
            <person name="Woesten H.A.B."/>
            <person name="Xu J."/>
            <person name="Eastwood D.C."/>
            <person name="Foster G.D."/>
            <person name="Sonnenberg A.S."/>
            <person name="Cullen D."/>
            <person name="de Vries R.P."/>
            <person name="Lundell T."/>
            <person name="Hibbett D.S."/>
            <person name="Henrissat B."/>
            <person name="Burton K.S."/>
            <person name="Kerrigan R.W."/>
            <person name="Challen M.P."/>
            <person name="Grigoriev I.V."/>
            <person name="Martin F."/>
        </authorList>
    </citation>
    <scope>NUCLEOTIDE SEQUENCE [LARGE SCALE GENOMIC DNA]</scope>
    <source>
        <strain evidence="4">JB137-S8 / ATCC MYA-4627 / FGSC 10392</strain>
    </source>
</reference>
<keyword evidence="2" id="KW-0732">Signal</keyword>
<evidence type="ECO:0000313" key="3">
    <source>
        <dbReference type="EMBL" id="EKM77110.1"/>
    </source>
</evidence>
<dbReference type="Proteomes" id="UP000008493">
    <property type="component" value="Unassembled WGS sequence"/>
</dbReference>
<protein>
    <submittedName>
        <fullName evidence="3">Uncharacterized protein</fullName>
    </submittedName>
</protein>
<feature type="region of interest" description="Disordered" evidence="1">
    <location>
        <begin position="233"/>
        <end position="261"/>
    </location>
</feature>
<feature type="compositionally biased region" description="Pro residues" evidence="1">
    <location>
        <begin position="91"/>
        <end position="100"/>
    </location>
</feature>
<dbReference type="KEGG" id="abp:AGABI1DRAFT130831"/>
<dbReference type="EMBL" id="JH971398">
    <property type="protein sequence ID" value="EKM77110.1"/>
    <property type="molecule type" value="Genomic_DNA"/>
</dbReference>
<name>K5XQN9_AGABU</name>
<proteinExistence type="predicted"/>
<feature type="signal peptide" evidence="2">
    <location>
        <begin position="1"/>
        <end position="31"/>
    </location>
</feature>
<feature type="chain" id="PRO_5003886550" evidence="2">
    <location>
        <begin position="32"/>
        <end position="261"/>
    </location>
</feature>
<accession>K5XQN9</accession>
<gene>
    <name evidence="3" type="ORF">AGABI1DRAFT_130831</name>
</gene>
<evidence type="ECO:0000256" key="2">
    <source>
        <dbReference type="SAM" id="SignalP"/>
    </source>
</evidence>
<dbReference type="InParanoid" id="K5XQN9"/>
<dbReference type="OrthoDB" id="3064136at2759"/>
<evidence type="ECO:0000313" key="4">
    <source>
        <dbReference type="Proteomes" id="UP000008493"/>
    </source>
</evidence>
<sequence length="261" mass="28075">MLLSRCLMLSAPCTNLLLVLLTVTTSPSATAPSTSNSPPSPSVALAASPLSPQDIHFEIRTARSKSPTHKIALRAQSRSKSTPRSPATLHHPPPLPPSPSRPTKKKSLPVSTPSAFKQAESERSPSPVSHICSLTSAVSARSRKSSVVSATSASNSITFLDDIVVRETATWQTETVDSDDDSDSSLDLHTPLPHLMVKHGLLSPRSKLLPQPEDRPSRPDSVLSTITSFLSQQRSMLLPDSSDKIGHHERRTKHSDEKGKA</sequence>
<dbReference type="AlphaFoldDB" id="K5XQN9"/>
<organism evidence="3 4">
    <name type="scientific">Agaricus bisporus var. burnettii (strain JB137-S8 / ATCC MYA-4627 / FGSC 10392)</name>
    <name type="common">White button mushroom</name>
    <dbReference type="NCBI Taxonomy" id="597362"/>
    <lineage>
        <taxon>Eukaryota</taxon>
        <taxon>Fungi</taxon>
        <taxon>Dikarya</taxon>
        <taxon>Basidiomycota</taxon>
        <taxon>Agaricomycotina</taxon>
        <taxon>Agaricomycetes</taxon>
        <taxon>Agaricomycetidae</taxon>
        <taxon>Agaricales</taxon>
        <taxon>Agaricineae</taxon>
        <taxon>Agaricaceae</taxon>
        <taxon>Agaricus</taxon>
    </lineage>
</organism>
<feature type="compositionally biased region" description="Low complexity" evidence="1">
    <location>
        <begin position="27"/>
        <end position="52"/>
    </location>
</feature>
<feature type="region of interest" description="Disordered" evidence="1">
    <location>
        <begin position="27"/>
        <end position="129"/>
    </location>
</feature>
<feature type="compositionally biased region" description="Basic residues" evidence="1">
    <location>
        <begin position="62"/>
        <end position="72"/>
    </location>
</feature>
<dbReference type="RefSeq" id="XP_007332398.1">
    <property type="nucleotide sequence ID" value="XM_007332336.1"/>
</dbReference>
<evidence type="ECO:0000256" key="1">
    <source>
        <dbReference type="SAM" id="MobiDB-lite"/>
    </source>
</evidence>
<dbReference type="eggNOG" id="ENOG502R0Y2">
    <property type="taxonomic scope" value="Eukaryota"/>
</dbReference>
<dbReference type="HOGENOM" id="CLU_1065448_0_0_1"/>
<dbReference type="GeneID" id="18827307"/>
<keyword evidence="4" id="KW-1185">Reference proteome</keyword>